<comment type="catalytic activity">
    <reaction evidence="10">
        <text>1D-myo-inositol 1,2-bisphosphate + H2O = 1D-myo-inositol 2-phosphate + phosphate</text>
        <dbReference type="Rhea" id="RHEA:77135"/>
        <dbReference type="ChEBI" id="CHEBI:15377"/>
        <dbReference type="ChEBI" id="CHEBI:43474"/>
        <dbReference type="ChEBI" id="CHEBI:84142"/>
        <dbReference type="ChEBI" id="CHEBI:195539"/>
    </reaction>
    <physiologicalReaction direction="left-to-right" evidence="10">
        <dbReference type="Rhea" id="RHEA:77136"/>
    </physiologicalReaction>
</comment>
<evidence type="ECO:0000256" key="4">
    <source>
        <dbReference type="ARBA" id="ARBA00022801"/>
    </source>
</evidence>
<dbReference type="InterPro" id="IPR000560">
    <property type="entry name" value="His_Pase_clade-2"/>
</dbReference>
<evidence type="ECO:0000256" key="8">
    <source>
        <dbReference type="ARBA" id="ARBA00042300"/>
    </source>
</evidence>
<evidence type="ECO:0000313" key="19">
    <source>
        <dbReference type="EMBL" id="KAK0545742.1"/>
    </source>
</evidence>
<evidence type="ECO:0000256" key="12">
    <source>
        <dbReference type="ARBA" id="ARBA00043748"/>
    </source>
</evidence>
<dbReference type="PANTHER" id="PTHR20963">
    <property type="entry name" value="MULTIPLE INOSITOL POLYPHOSPHATE PHOSPHATASE-RELATED"/>
    <property type="match status" value="1"/>
</dbReference>
<feature type="disulfide bond" evidence="17">
    <location>
        <begin position="88"/>
        <end position="462"/>
    </location>
</feature>
<dbReference type="PIRSF" id="PIRSF000894">
    <property type="entry name" value="Acid_phosphatase"/>
    <property type="match status" value="1"/>
</dbReference>
<evidence type="ECO:0000256" key="5">
    <source>
        <dbReference type="ARBA" id="ARBA00023157"/>
    </source>
</evidence>
<gene>
    <name evidence="19" type="ORF">OC846_005547</name>
</gene>
<evidence type="ECO:0000256" key="3">
    <source>
        <dbReference type="ARBA" id="ARBA00022525"/>
    </source>
</evidence>
<dbReference type="Pfam" id="PF00328">
    <property type="entry name" value="His_Phos_2"/>
    <property type="match status" value="1"/>
</dbReference>
<protein>
    <recommendedName>
        <fullName evidence="14">Phytase A</fullName>
    </recommendedName>
    <alternativeName>
        <fullName evidence="15">Histidine acid phosphatase phyA</fullName>
    </alternativeName>
    <alternativeName>
        <fullName evidence="8">Myo-inositol hexakisphosphate phosphohydrolase A</fullName>
    </alternativeName>
    <alternativeName>
        <fullName evidence="7">Myo-inositol-hexaphosphate 3-phosphohydrolase A</fullName>
    </alternativeName>
</protein>
<dbReference type="PROSITE" id="PS00778">
    <property type="entry name" value="HIS_ACID_PHOSPHAT_2"/>
    <property type="match status" value="1"/>
</dbReference>
<evidence type="ECO:0000256" key="15">
    <source>
        <dbReference type="ARBA" id="ARBA00044262"/>
    </source>
</evidence>
<keyword evidence="5 17" id="KW-1015">Disulfide bond</keyword>
<evidence type="ECO:0000256" key="11">
    <source>
        <dbReference type="ARBA" id="ARBA00043721"/>
    </source>
</evidence>
<keyword evidence="18" id="KW-0732">Signal</keyword>
<dbReference type="InterPro" id="IPR016274">
    <property type="entry name" value="Histidine_acid_Pase_euk"/>
</dbReference>
<evidence type="ECO:0000313" key="20">
    <source>
        <dbReference type="Proteomes" id="UP001176517"/>
    </source>
</evidence>
<feature type="active site" description="Nucleophile" evidence="16">
    <location>
        <position position="99"/>
    </location>
</feature>
<dbReference type="AlphaFoldDB" id="A0AAN6GMS0"/>
<organism evidence="19 20">
    <name type="scientific">Tilletia horrida</name>
    <dbReference type="NCBI Taxonomy" id="155126"/>
    <lineage>
        <taxon>Eukaryota</taxon>
        <taxon>Fungi</taxon>
        <taxon>Dikarya</taxon>
        <taxon>Basidiomycota</taxon>
        <taxon>Ustilaginomycotina</taxon>
        <taxon>Exobasidiomycetes</taxon>
        <taxon>Tilletiales</taxon>
        <taxon>Tilletiaceae</taxon>
        <taxon>Tilletia</taxon>
    </lineage>
</organism>
<evidence type="ECO:0000256" key="10">
    <source>
        <dbReference type="ARBA" id="ARBA00043675"/>
    </source>
</evidence>
<reference evidence="19" key="1">
    <citation type="journal article" date="2023" name="PhytoFront">
        <title>Draft Genome Resources of Seven Strains of Tilletia horrida, Causal Agent of Kernel Smut of Rice.</title>
        <authorList>
            <person name="Khanal S."/>
            <person name="Antony Babu S."/>
            <person name="Zhou X.G."/>
        </authorList>
    </citation>
    <scope>NUCLEOTIDE SEQUENCE</scope>
    <source>
        <strain evidence="19">TX6</strain>
    </source>
</reference>
<proteinExistence type="predicted"/>
<evidence type="ECO:0000256" key="2">
    <source>
        <dbReference type="ARBA" id="ARBA00011245"/>
    </source>
</evidence>
<keyword evidence="6" id="KW-0325">Glycoprotein</keyword>
<comment type="catalytic activity">
    <reaction evidence="11">
        <text>1D-myo-inositol 1,2,6-trisphosphate + H2O = 1D-myo-inositol 1,2-bisphosphate + phosphate</text>
        <dbReference type="Rhea" id="RHEA:77131"/>
        <dbReference type="ChEBI" id="CHEBI:15377"/>
        <dbReference type="ChEBI" id="CHEBI:43474"/>
        <dbReference type="ChEBI" id="CHEBI:195537"/>
        <dbReference type="ChEBI" id="CHEBI:195539"/>
    </reaction>
    <physiologicalReaction direction="left-to-right" evidence="11">
        <dbReference type="Rhea" id="RHEA:77132"/>
    </physiologicalReaction>
</comment>
<dbReference type="GO" id="GO:0003993">
    <property type="term" value="F:acid phosphatase activity"/>
    <property type="evidence" value="ECO:0007669"/>
    <property type="project" value="TreeGrafter"/>
</dbReference>
<comment type="subcellular location">
    <subcellularLocation>
        <location evidence="1">Secreted</location>
    </subcellularLocation>
</comment>
<dbReference type="InterPro" id="IPR033379">
    <property type="entry name" value="Acid_Pase_AS"/>
</dbReference>
<dbReference type="EMBL" id="JAPDMZ010000219">
    <property type="protein sequence ID" value="KAK0545742.1"/>
    <property type="molecule type" value="Genomic_DNA"/>
</dbReference>
<dbReference type="SUPFAM" id="SSF53254">
    <property type="entry name" value="Phosphoglycerate mutase-like"/>
    <property type="match status" value="1"/>
</dbReference>
<feature type="chain" id="PRO_5042966304" description="Phytase A" evidence="18">
    <location>
        <begin position="37"/>
        <end position="528"/>
    </location>
</feature>
<evidence type="ECO:0000256" key="18">
    <source>
        <dbReference type="SAM" id="SignalP"/>
    </source>
</evidence>
<keyword evidence="3" id="KW-0964">Secreted</keyword>
<evidence type="ECO:0000256" key="16">
    <source>
        <dbReference type="PIRSR" id="PIRSR000894-1"/>
    </source>
</evidence>
<keyword evidence="4" id="KW-0378">Hydrolase</keyword>
<dbReference type="GO" id="GO:0005576">
    <property type="term" value="C:extracellular region"/>
    <property type="evidence" value="ECO:0007669"/>
    <property type="project" value="UniProtKB-SubCell"/>
</dbReference>
<evidence type="ECO:0000256" key="17">
    <source>
        <dbReference type="PIRSR" id="PIRSR000894-2"/>
    </source>
</evidence>
<dbReference type="PANTHER" id="PTHR20963:SF24">
    <property type="entry name" value="3-PHYTASE B"/>
    <property type="match status" value="1"/>
</dbReference>
<keyword evidence="20" id="KW-1185">Reference proteome</keyword>
<feature type="disulfide bond" evidence="17">
    <location>
        <begin position="302"/>
        <end position="329"/>
    </location>
</feature>
<dbReference type="CDD" id="cd07061">
    <property type="entry name" value="HP_HAP_like"/>
    <property type="match status" value="1"/>
</dbReference>
<evidence type="ECO:0000256" key="9">
    <source>
        <dbReference type="ARBA" id="ARBA00043670"/>
    </source>
</evidence>
<feature type="active site" description="Proton donor" evidence="16">
    <location>
        <position position="411"/>
    </location>
</feature>
<name>A0AAN6GMS0_9BASI</name>
<evidence type="ECO:0000256" key="7">
    <source>
        <dbReference type="ARBA" id="ARBA00041857"/>
    </source>
</evidence>
<dbReference type="Gene3D" id="3.40.50.1240">
    <property type="entry name" value="Phosphoglycerate mutase-like"/>
    <property type="match status" value="1"/>
</dbReference>
<feature type="signal peptide" evidence="18">
    <location>
        <begin position="1"/>
        <end position="36"/>
    </location>
</feature>
<evidence type="ECO:0000256" key="6">
    <source>
        <dbReference type="ARBA" id="ARBA00023180"/>
    </source>
</evidence>
<comment type="catalytic activity">
    <reaction evidence="9">
        <text>1D-myo-inositol 1,2,5,6-tetrakisphosphate + H2O = 1D-myo-inositol 1,2,6-trisphosphate + phosphate</text>
        <dbReference type="Rhea" id="RHEA:77119"/>
        <dbReference type="ChEBI" id="CHEBI:15377"/>
        <dbReference type="ChEBI" id="CHEBI:43474"/>
        <dbReference type="ChEBI" id="CHEBI:195535"/>
        <dbReference type="ChEBI" id="CHEBI:195537"/>
    </reaction>
    <physiologicalReaction direction="left-to-right" evidence="9">
        <dbReference type="Rhea" id="RHEA:77120"/>
    </physiologicalReaction>
</comment>
<comment type="catalytic activity">
    <reaction evidence="12">
        <text>1D-myo-inositol 1,2,4,5,6-pentakisphosphate + H2O = 1D-myo-inositol 1,2,5,6-tetrakisphosphate + phosphate</text>
        <dbReference type="Rhea" id="RHEA:77115"/>
        <dbReference type="ChEBI" id="CHEBI:15377"/>
        <dbReference type="ChEBI" id="CHEBI:43474"/>
        <dbReference type="ChEBI" id="CHEBI:57798"/>
        <dbReference type="ChEBI" id="CHEBI:195535"/>
    </reaction>
    <physiologicalReaction direction="left-to-right" evidence="12">
        <dbReference type="Rhea" id="RHEA:77116"/>
    </physiologicalReaction>
</comment>
<evidence type="ECO:0000256" key="13">
    <source>
        <dbReference type="ARBA" id="ARBA00043788"/>
    </source>
</evidence>
<dbReference type="PROSITE" id="PS00616">
    <property type="entry name" value="HIS_ACID_PHOSPHAT_1"/>
    <property type="match status" value="1"/>
</dbReference>
<comment type="caution">
    <text evidence="19">The sequence shown here is derived from an EMBL/GenBank/DDBJ whole genome shotgun (WGS) entry which is preliminary data.</text>
</comment>
<evidence type="ECO:0000256" key="14">
    <source>
        <dbReference type="ARBA" id="ARBA00044106"/>
    </source>
</evidence>
<dbReference type="InterPro" id="IPR029033">
    <property type="entry name" value="His_PPase_superfam"/>
</dbReference>
<sequence>MQALVPRARLPLSSHTSRNIIMQFLTLLSFLLTVSATQRPFALGLDLDGDRKLNKNLPPSIFHFQGQYSPRWQVPSSVHPAPEPPLGCVVNQVSSLERHGARYPTASSLKKIQATLANVQKALANVNASNIADPKLRFLKTVQLQLGSDDLVPYGALQAYYSGQSTAQLYGSLKSSGSFVRSTGDTDVLDDRVIVTAQYWKLGFSGQPFPSGNISTSNQTRYASGLPTIDVIFSEQDGFNNTLDVSTCTDQNNQSPKPESAAQAAYGKSTLEPVIGTRLSQGLAPANITFAYSDILNLMGLCSFDTLGRASVINGKLHLADGGNISQFCNAFTDAEWQLYGFANDVGKWSGVGYGNIYSRAVGGGYLRELLARLTGVPPVLNPPTSLNTTIDGNNASFPLDKGIYFDGTHDNNLGPIATAFGLFNGPALNASKLHAEQDPHNWYFSRIAPFQGKLVFERLSCLPGRTYVRVRANGAVQPAIGDYGWCQNTTANVFDRTLARHGLCSLESVQNSLAWVNTDSEWNKCYQ</sequence>
<comment type="subunit">
    <text evidence="2">Monomer.</text>
</comment>
<accession>A0AAN6GMS0</accession>
<dbReference type="Proteomes" id="UP001176517">
    <property type="component" value="Unassembled WGS sequence"/>
</dbReference>
<dbReference type="GO" id="GO:0016158">
    <property type="term" value="F:inositol hexakisphosphate 3-phosphatase activity"/>
    <property type="evidence" value="ECO:0007669"/>
    <property type="project" value="UniProtKB-EC"/>
</dbReference>
<evidence type="ECO:0000256" key="1">
    <source>
        <dbReference type="ARBA" id="ARBA00004613"/>
    </source>
</evidence>
<comment type="catalytic activity">
    <reaction evidence="13">
        <text>1D-myo-inositol hexakisphosphate + H2O = 1D-myo-inositol 1,2,4,5,6-pentakisphosphate + phosphate</text>
        <dbReference type="Rhea" id="RHEA:16989"/>
        <dbReference type="ChEBI" id="CHEBI:15377"/>
        <dbReference type="ChEBI" id="CHEBI:43474"/>
        <dbReference type="ChEBI" id="CHEBI:57798"/>
        <dbReference type="ChEBI" id="CHEBI:58130"/>
        <dbReference type="EC" id="3.1.3.8"/>
    </reaction>
    <physiologicalReaction direction="left-to-right" evidence="13">
        <dbReference type="Rhea" id="RHEA:16990"/>
    </physiologicalReaction>
</comment>